<dbReference type="OrthoDB" id="9999611at2759"/>
<keyword evidence="6" id="KW-1185">Reference proteome</keyword>
<accession>A0A2Z6RJV4</accession>
<dbReference type="PANTHER" id="PTHR40460">
    <property type="entry name" value="CHROMOSOME 1, WHOLE GENOME SHOTGUN SEQUENCE"/>
    <property type="match status" value="1"/>
</dbReference>
<comment type="caution">
    <text evidence="4">The sequence shown here is derived from an EMBL/GenBank/DDBJ whole genome shotgun (WGS) entry which is preliminary data.</text>
</comment>
<feature type="compositionally biased region" description="Basic and acidic residues" evidence="2">
    <location>
        <begin position="91"/>
        <end position="100"/>
    </location>
</feature>
<dbReference type="Pfam" id="PF05532">
    <property type="entry name" value="CsbD"/>
    <property type="match status" value="1"/>
</dbReference>
<evidence type="ECO:0000313" key="5">
    <source>
        <dbReference type="EMBL" id="GES82977.1"/>
    </source>
</evidence>
<dbReference type="Proteomes" id="UP000247702">
    <property type="component" value="Unassembled WGS sequence"/>
</dbReference>
<feature type="region of interest" description="Disordered" evidence="2">
    <location>
        <begin position="74"/>
        <end position="100"/>
    </location>
</feature>
<dbReference type="AlphaFoldDB" id="A0A2Z6RJV4"/>
<dbReference type="SUPFAM" id="SSF69047">
    <property type="entry name" value="Hypothetical protein YjbJ"/>
    <property type="match status" value="2"/>
</dbReference>
<dbReference type="Proteomes" id="UP000615446">
    <property type="component" value="Unassembled WGS sequence"/>
</dbReference>
<dbReference type="EMBL" id="BEXD01003828">
    <property type="protein sequence ID" value="GBC02421.1"/>
    <property type="molecule type" value="Genomic_DNA"/>
</dbReference>
<dbReference type="EMBL" id="BLAL01000065">
    <property type="protein sequence ID" value="GES82977.1"/>
    <property type="molecule type" value="Genomic_DNA"/>
</dbReference>
<name>A0A2Z6RJV4_9GLOM</name>
<feature type="domain" description="CsbD-like" evidence="3">
    <location>
        <begin position="7"/>
        <end position="57"/>
    </location>
</feature>
<feature type="compositionally biased region" description="Polar residues" evidence="2">
    <location>
        <begin position="76"/>
        <end position="90"/>
    </location>
</feature>
<proteinExistence type="inferred from homology"/>
<protein>
    <submittedName>
        <fullName evidence="5">CsbD family protein</fullName>
    </submittedName>
</protein>
<evidence type="ECO:0000313" key="6">
    <source>
        <dbReference type="Proteomes" id="UP000247702"/>
    </source>
</evidence>
<gene>
    <name evidence="5" type="ORF">RCL2_001014800</name>
    <name evidence="4" type="ORF">RclHR1_04610007</name>
</gene>
<reference evidence="5" key="2">
    <citation type="submission" date="2019-10" db="EMBL/GenBank/DDBJ databases">
        <title>Conservation and host-specific expression of non-tandemly repeated heterogenous ribosome RNA gene in arbuscular mycorrhizal fungi.</title>
        <authorList>
            <person name="Maeda T."/>
            <person name="Kobayashi Y."/>
            <person name="Nakagawa T."/>
            <person name="Ezawa T."/>
            <person name="Yamaguchi K."/>
            <person name="Bino T."/>
            <person name="Nishimoto Y."/>
            <person name="Shigenobu S."/>
            <person name="Kawaguchi M."/>
        </authorList>
    </citation>
    <scope>NUCLEOTIDE SEQUENCE</scope>
    <source>
        <strain evidence="5">HR1</strain>
    </source>
</reference>
<comment type="similarity">
    <text evidence="1">Belongs to the UPF0337 (CsbD) family.</text>
</comment>
<organism evidence="4 6">
    <name type="scientific">Rhizophagus clarus</name>
    <dbReference type="NCBI Taxonomy" id="94130"/>
    <lineage>
        <taxon>Eukaryota</taxon>
        <taxon>Fungi</taxon>
        <taxon>Fungi incertae sedis</taxon>
        <taxon>Mucoromycota</taxon>
        <taxon>Glomeromycotina</taxon>
        <taxon>Glomeromycetes</taxon>
        <taxon>Glomerales</taxon>
        <taxon>Glomeraceae</taxon>
        <taxon>Rhizophagus</taxon>
    </lineage>
</organism>
<evidence type="ECO:0000259" key="3">
    <source>
        <dbReference type="Pfam" id="PF05532"/>
    </source>
</evidence>
<evidence type="ECO:0000256" key="1">
    <source>
        <dbReference type="ARBA" id="ARBA00009129"/>
    </source>
</evidence>
<evidence type="ECO:0000256" key="2">
    <source>
        <dbReference type="SAM" id="MobiDB-lite"/>
    </source>
</evidence>
<sequence>MSSEPSRVDANTKYYKGATKETIGKAIGNEQMQAEGQALKLEGEGEYKAAQTKGQAEGYKDNVTGTVKENIGKAVGNQQMQAEGNITKNTGDAKKEAHQY</sequence>
<dbReference type="InterPro" id="IPR036629">
    <property type="entry name" value="YjbJ_sf"/>
</dbReference>
<dbReference type="InterPro" id="IPR008462">
    <property type="entry name" value="CsbD"/>
</dbReference>
<dbReference type="PANTHER" id="PTHR40460:SF1">
    <property type="entry name" value="CSBD-LIKE DOMAIN-CONTAINING PROTEIN"/>
    <property type="match status" value="1"/>
</dbReference>
<evidence type="ECO:0000313" key="4">
    <source>
        <dbReference type="EMBL" id="GBC02421.1"/>
    </source>
</evidence>
<reference evidence="4 6" key="1">
    <citation type="submission" date="2017-11" db="EMBL/GenBank/DDBJ databases">
        <title>The genome of Rhizophagus clarus HR1 reveals common genetic basis of auxotrophy among arbuscular mycorrhizal fungi.</title>
        <authorList>
            <person name="Kobayashi Y."/>
        </authorList>
    </citation>
    <scope>NUCLEOTIDE SEQUENCE [LARGE SCALE GENOMIC DNA]</scope>
    <source>
        <strain evidence="4 6">HR1</strain>
    </source>
</reference>